<keyword evidence="2" id="KW-1185">Reference proteome</keyword>
<gene>
    <name evidence="1" type="ORF">PEVE_00033122</name>
</gene>
<sequence>MEQMLRMEQLGDWLVVEKLFRQPGDSLAEIIISPTTAVRFANHKLEHSERFVFLFKTAALFPRNAGKDESAPRASFRMDMGNIGDMDHGAADVVILVTVVEAVKCVPTPVGGPEGHICAHAMALILAIN</sequence>
<evidence type="ECO:0000313" key="1">
    <source>
        <dbReference type="EMBL" id="CAH3016841.1"/>
    </source>
</evidence>
<dbReference type="Proteomes" id="UP001159427">
    <property type="component" value="Unassembled WGS sequence"/>
</dbReference>
<protein>
    <recommendedName>
        <fullName evidence="3">SWIM-type domain-containing protein</fullName>
    </recommendedName>
</protein>
<feature type="non-terminal residue" evidence="1">
    <location>
        <position position="129"/>
    </location>
</feature>
<accession>A0ABN8LN35</accession>
<name>A0ABN8LN35_9CNID</name>
<comment type="caution">
    <text evidence="1">The sequence shown here is derived from an EMBL/GenBank/DDBJ whole genome shotgun (WGS) entry which is preliminary data.</text>
</comment>
<dbReference type="EMBL" id="CALNXI010000049">
    <property type="protein sequence ID" value="CAH3016841.1"/>
    <property type="molecule type" value="Genomic_DNA"/>
</dbReference>
<evidence type="ECO:0008006" key="3">
    <source>
        <dbReference type="Google" id="ProtNLM"/>
    </source>
</evidence>
<proteinExistence type="predicted"/>
<reference evidence="1 2" key="1">
    <citation type="submission" date="2022-05" db="EMBL/GenBank/DDBJ databases">
        <authorList>
            <consortium name="Genoscope - CEA"/>
            <person name="William W."/>
        </authorList>
    </citation>
    <scope>NUCLEOTIDE SEQUENCE [LARGE SCALE GENOMIC DNA]</scope>
</reference>
<organism evidence="1 2">
    <name type="scientific">Porites evermanni</name>
    <dbReference type="NCBI Taxonomy" id="104178"/>
    <lineage>
        <taxon>Eukaryota</taxon>
        <taxon>Metazoa</taxon>
        <taxon>Cnidaria</taxon>
        <taxon>Anthozoa</taxon>
        <taxon>Hexacorallia</taxon>
        <taxon>Scleractinia</taxon>
        <taxon>Fungiina</taxon>
        <taxon>Poritidae</taxon>
        <taxon>Porites</taxon>
    </lineage>
</organism>
<evidence type="ECO:0000313" key="2">
    <source>
        <dbReference type="Proteomes" id="UP001159427"/>
    </source>
</evidence>